<evidence type="ECO:0000313" key="1">
    <source>
        <dbReference type="EMBL" id="QHS89210.1"/>
    </source>
</evidence>
<reference evidence="1" key="1">
    <citation type="journal article" date="2020" name="Nature">
        <title>Giant virus diversity and host interactions through global metagenomics.</title>
        <authorList>
            <person name="Schulz F."/>
            <person name="Roux S."/>
            <person name="Paez-Espino D."/>
            <person name="Jungbluth S."/>
            <person name="Walsh D.A."/>
            <person name="Denef V.J."/>
            <person name="McMahon K.D."/>
            <person name="Konstantinidis K.T."/>
            <person name="Eloe-Fadrosh E.A."/>
            <person name="Kyrpides N.C."/>
            <person name="Woyke T."/>
        </authorList>
    </citation>
    <scope>NUCLEOTIDE SEQUENCE</scope>
    <source>
        <strain evidence="1">GVMAG-M-3300010158-60</strain>
    </source>
</reference>
<accession>A0A6C0BAZ4</accession>
<organism evidence="1">
    <name type="scientific">viral metagenome</name>
    <dbReference type="NCBI Taxonomy" id="1070528"/>
    <lineage>
        <taxon>unclassified sequences</taxon>
        <taxon>metagenomes</taxon>
        <taxon>organismal metagenomes</taxon>
    </lineage>
</organism>
<sequence>MPSAEELSKLYSKEDHITAFLDVTVKDIEMSAKQGSKSAVVDVPAGLKRADVDTKLKETFPGCKVAWDWFIQSYRISWP</sequence>
<dbReference type="AlphaFoldDB" id="A0A6C0BAZ4"/>
<proteinExistence type="predicted"/>
<name>A0A6C0BAZ4_9ZZZZ</name>
<protein>
    <submittedName>
        <fullName evidence="1">Uncharacterized protein</fullName>
    </submittedName>
</protein>
<dbReference type="EMBL" id="MN739107">
    <property type="protein sequence ID" value="QHS89210.1"/>
    <property type="molecule type" value="Genomic_DNA"/>
</dbReference>